<accession>A0A5N7J8D4</accession>
<dbReference type="Proteomes" id="UP000342249">
    <property type="component" value="Unassembled WGS sequence"/>
</dbReference>
<dbReference type="AlphaFoldDB" id="A0A5N7J8D4"/>
<dbReference type="RefSeq" id="WP_152754091.1">
    <property type="nucleotide sequence ID" value="NZ_SPSE01000058.1"/>
</dbReference>
<protein>
    <recommendedName>
        <fullName evidence="4">Peptidoglycan binding-like domain-containing protein</fullName>
    </recommendedName>
</protein>
<reference evidence="2 3" key="1">
    <citation type="journal article" date="2019" name="Lett. Appl. Microbiol.">
        <title>A case of 'blown pack' spoilage of vacuum-packaged pork likely associated with Clostridium estertheticum in Canada.</title>
        <authorList>
            <person name="Zhang P."/>
            <person name="Ward P."/>
            <person name="McMullen L.M."/>
            <person name="Yang X."/>
        </authorList>
    </citation>
    <scope>NUCLEOTIDE SEQUENCE [LARGE SCALE GENOMIC DNA]</scope>
    <source>
        <strain evidence="2 3">MA19</strain>
    </source>
</reference>
<feature type="chain" id="PRO_5024284975" description="Peptidoglycan binding-like domain-containing protein" evidence="1">
    <location>
        <begin position="36"/>
        <end position="328"/>
    </location>
</feature>
<name>A0A5N7J8D4_9CLOT</name>
<dbReference type="Gene3D" id="1.10.101.10">
    <property type="entry name" value="PGBD-like superfamily/PGBD"/>
    <property type="match status" value="1"/>
</dbReference>
<evidence type="ECO:0008006" key="4">
    <source>
        <dbReference type="Google" id="ProtNLM"/>
    </source>
</evidence>
<evidence type="ECO:0000313" key="2">
    <source>
        <dbReference type="EMBL" id="MPQ64955.1"/>
    </source>
</evidence>
<evidence type="ECO:0000313" key="3">
    <source>
        <dbReference type="Proteomes" id="UP000342249"/>
    </source>
</evidence>
<keyword evidence="1" id="KW-0732">Signal</keyword>
<feature type="signal peptide" evidence="1">
    <location>
        <begin position="1"/>
        <end position="35"/>
    </location>
</feature>
<dbReference type="EMBL" id="SPSF01000061">
    <property type="protein sequence ID" value="MPQ64955.1"/>
    <property type="molecule type" value="Genomic_DNA"/>
</dbReference>
<evidence type="ECO:0000256" key="1">
    <source>
        <dbReference type="SAM" id="SignalP"/>
    </source>
</evidence>
<proteinExistence type="predicted"/>
<dbReference type="InterPro" id="IPR036366">
    <property type="entry name" value="PGBDSf"/>
</dbReference>
<sequence>MFNTSLYFHNMVKKTICFCTALCMILLLVPMSAQAQVNSISSDTKITKDNISNVLNYLNIVPSGFIKTDVKNGSVRTIKDLQKIIEQYKGMPREIKQESIENKPVPASVTDNTGLTTNNTLASAANSNGTVMLYSTAVQGAYSLTYSVGGQYSGGAWTNATGAAVSVDTDATTTVFKIGSQSLSATHNATNIRLDSVVRVDYYVGVDKVGLIKFTDQTTTGVRNWNTSYIPNSYAYHYNLRFQQFYNSVTQTSSPISIDGVYGPSTANAYRTMGTLIRGNYATPYCLKFQQFYNSVTQTSSPIATDGVYGTSTANAYTKLGSLLNGTY</sequence>
<organism evidence="2 3">
    <name type="scientific">Clostridium estertheticum</name>
    <dbReference type="NCBI Taxonomy" id="238834"/>
    <lineage>
        <taxon>Bacteria</taxon>
        <taxon>Bacillati</taxon>
        <taxon>Bacillota</taxon>
        <taxon>Clostridia</taxon>
        <taxon>Eubacteriales</taxon>
        <taxon>Clostridiaceae</taxon>
        <taxon>Clostridium</taxon>
    </lineage>
</organism>
<comment type="caution">
    <text evidence="2">The sequence shown here is derived from an EMBL/GenBank/DDBJ whole genome shotgun (WGS) entry which is preliminary data.</text>
</comment>
<gene>
    <name evidence="2" type="ORF">E4V82_23110</name>
</gene>